<organism evidence="2 3">
    <name type="scientific">Zasmidium cellare</name>
    <name type="common">Wine cellar mold</name>
    <name type="synonym">Racodium cellare</name>
    <dbReference type="NCBI Taxonomy" id="395010"/>
    <lineage>
        <taxon>Eukaryota</taxon>
        <taxon>Fungi</taxon>
        <taxon>Dikarya</taxon>
        <taxon>Ascomycota</taxon>
        <taxon>Pezizomycotina</taxon>
        <taxon>Dothideomycetes</taxon>
        <taxon>Dothideomycetidae</taxon>
        <taxon>Mycosphaerellales</taxon>
        <taxon>Mycosphaerellaceae</taxon>
        <taxon>Zasmidium</taxon>
    </lineage>
</organism>
<protein>
    <submittedName>
        <fullName evidence="2">Uncharacterized protein</fullName>
    </submittedName>
</protein>
<feature type="signal peptide" evidence="1">
    <location>
        <begin position="1"/>
        <end position="18"/>
    </location>
</feature>
<evidence type="ECO:0000313" key="3">
    <source>
        <dbReference type="Proteomes" id="UP001305779"/>
    </source>
</evidence>
<comment type="caution">
    <text evidence="2">The sequence shown here is derived from an EMBL/GenBank/DDBJ whole genome shotgun (WGS) entry which is preliminary data.</text>
</comment>
<name>A0ABR0F2X3_ZASCE</name>
<reference evidence="2 3" key="1">
    <citation type="journal article" date="2023" name="G3 (Bethesda)">
        <title>A chromosome-level genome assembly of Zasmidium syzygii isolated from banana leaves.</title>
        <authorList>
            <person name="van Westerhoven A.C."/>
            <person name="Mehrabi R."/>
            <person name="Talebi R."/>
            <person name="Steentjes M.B.F."/>
            <person name="Corcolon B."/>
            <person name="Chong P.A."/>
            <person name="Kema G.H.J."/>
            <person name="Seidl M.F."/>
        </authorList>
    </citation>
    <scope>NUCLEOTIDE SEQUENCE [LARGE SCALE GENOMIC DNA]</scope>
    <source>
        <strain evidence="2 3">P124</strain>
    </source>
</reference>
<proteinExistence type="predicted"/>
<dbReference type="Proteomes" id="UP001305779">
    <property type="component" value="Unassembled WGS sequence"/>
</dbReference>
<evidence type="ECO:0000313" key="2">
    <source>
        <dbReference type="EMBL" id="KAK4508217.1"/>
    </source>
</evidence>
<feature type="chain" id="PRO_5046615990" evidence="1">
    <location>
        <begin position="19"/>
        <end position="66"/>
    </location>
</feature>
<keyword evidence="1" id="KW-0732">Signal</keyword>
<gene>
    <name evidence="2" type="ORF">PRZ48_001955</name>
</gene>
<dbReference type="EMBL" id="JAXOVC010000001">
    <property type="protein sequence ID" value="KAK4508217.1"/>
    <property type="molecule type" value="Genomic_DNA"/>
</dbReference>
<sequence length="66" mass="7592">MYTAKLFAAAVLVAAVLAAPKRHELYTEYFINNDEAAQPAGKEKNKREQDKRHDLYTEYFITDSPQ</sequence>
<keyword evidence="3" id="KW-1185">Reference proteome</keyword>
<accession>A0ABR0F2X3</accession>
<evidence type="ECO:0000256" key="1">
    <source>
        <dbReference type="SAM" id="SignalP"/>
    </source>
</evidence>